<dbReference type="PANTHER" id="PTHR35333:SF3">
    <property type="entry name" value="BETA-LACTAMASE-TYPE TRANSPEPTIDASE FOLD CONTAINING PROTEIN"/>
    <property type="match status" value="1"/>
</dbReference>
<dbReference type="AlphaFoldDB" id="A0A0G0Q2B5"/>
<dbReference type="SUPFAM" id="SSF56601">
    <property type="entry name" value="beta-lactamase/transpeptidase-like"/>
    <property type="match status" value="1"/>
</dbReference>
<dbReference type="GO" id="GO:0008800">
    <property type="term" value="F:beta-lactamase activity"/>
    <property type="evidence" value="ECO:0007669"/>
    <property type="project" value="InterPro"/>
</dbReference>
<reference evidence="3 4" key="1">
    <citation type="journal article" date="2015" name="Nature">
        <title>rRNA introns, odd ribosomes, and small enigmatic genomes across a large radiation of phyla.</title>
        <authorList>
            <person name="Brown C.T."/>
            <person name="Hug L.A."/>
            <person name="Thomas B.C."/>
            <person name="Sharon I."/>
            <person name="Castelle C.J."/>
            <person name="Singh A."/>
            <person name="Wilkins M.J."/>
            <person name="Williams K.H."/>
            <person name="Banfield J.F."/>
        </authorList>
    </citation>
    <scope>NUCLEOTIDE SEQUENCE [LARGE SCALE GENOMIC DNA]</scope>
</reference>
<dbReference type="GO" id="GO:0046677">
    <property type="term" value="P:response to antibiotic"/>
    <property type="evidence" value="ECO:0007669"/>
    <property type="project" value="InterPro"/>
</dbReference>
<proteinExistence type="predicted"/>
<gene>
    <name evidence="3" type="ORF">UT63_C0068G0016</name>
</gene>
<evidence type="ECO:0000256" key="1">
    <source>
        <dbReference type="SAM" id="Phobius"/>
    </source>
</evidence>
<evidence type="ECO:0000313" key="3">
    <source>
        <dbReference type="EMBL" id="KKR31506.1"/>
    </source>
</evidence>
<name>A0A0G0Q2B5_9BACT</name>
<dbReference type="InterPro" id="IPR012338">
    <property type="entry name" value="Beta-lactam/transpept-like"/>
</dbReference>
<feature type="domain" description="Beta-lactamase class A catalytic" evidence="2">
    <location>
        <begin position="80"/>
        <end position="284"/>
    </location>
</feature>
<keyword evidence="1" id="KW-0472">Membrane</keyword>
<feature type="transmembrane region" description="Helical" evidence="1">
    <location>
        <begin position="6"/>
        <end position="23"/>
    </location>
</feature>
<keyword evidence="1" id="KW-0812">Transmembrane</keyword>
<sequence>MKIRKVVLVITVPFVIAVFYSGFNKIIKRNSGESDFLSPIADELTPTSHPVFSVVKETVSSGDLKIVIEEALEGTKGKYGVVIKNFQTGEEYYANEHRKYEPASLYKLWIMATTFKQIQKGVLKENDILSEDIPVLNSKFHIDPTLAEQKEGKITMTVKDALEKMITISDNYSALLLSEKLRLSNVSDFLKENNFTESRLGEPPISTPYDFAFFFEKLYNGELANEENTQKMLKILEKQTFNGKIPKYLPDNVTIAHKTGEIGFFTHDAGIVFSDKGNYVIVVMSESDSPFGAEERISNISKAVYEYFYK</sequence>
<organism evidence="3 4">
    <name type="scientific">Candidatus Gottesmanbacteria bacterium GW2011_GWC2_39_8</name>
    <dbReference type="NCBI Taxonomy" id="1618450"/>
    <lineage>
        <taxon>Bacteria</taxon>
        <taxon>Candidatus Gottesmaniibacteriota</taxon>
    </lineage>
</organism>
<dbReference type="InterPro" id="IPR045155">
    <property type="entry name" value="Beta-lactam_cat"/>
</dbReference>
<evidence type="ECO:0000313" key="4">
    <source>
        <dbReference type="Proteomes" id="UP000034539"/>
    </source>
</evidence>
<accession>A0A0G0Q2B5</accession>
<dbReference type="Pfam" id="PF13354">
    <property type="entry name" value="Beta-lactamase2"/>
    <property type="match status" value="1"/>
</dbReference>
<dbReference type="PANTHER" id="PTHR35333">
    <property type="entry name" value="BETA-LACTAMASE"/>
    <property type="match status" value="1"/>
</dbReference>
<dbReference type="Gene3D" id="3.40.710.10">
    <property type="entry name" value="DD-peptidase/beta-lactamase superfamily"/>
    <property type="match status" value="1"/>
</dbReference>
<comment type="caution">
    <text evidence="3">The sequence shown here is derived from an EMBL/GenBank/DDBJ whole genome shotgun (WGS) entry which is preliminary data.</text>
</comment>
<dbReference type="InterPro" id="IPR000871">
    <property type="entry name" value="Beta-lactam_class-A"/>
</dbReference>
<evidence type="ECO:0000259" key="2">
    <source>
        <dbReference type="Pfam" id="PF13354"/>
    </source>
</evidence>
<dbReference type="Proteomes" id="UP000034539">
    <property type="component" value="Unassembled WGS sequence"/>
</dbReference>
<keyword evidence="1" id="KW-1133">Transmembrane helix</keyword>
<protein>
    <submittedName>
        <fullName evidence="3">Beta-lactamase</fullName>
    </submittedName>
</protein>
<dbReference type="GO" id="GO:0030655">
    <property type="term" value="P:beta-lactam antibiotic catabolic process"/>
    <property type="evidence" value="ECO:0007669"/>
    <property type="project" value="InterPro"/>
</dbReference>
<dbReference type="EMBL" id="LBXN01000068">
    <property type="protein sequence ID" value="KKR31506.1"/>
    <property type="molecule type" value="Genomic_DNA"/>
</dbReference>